<organism evidence="3 4">
    <name type="scientific">Pseudomonas mediterranea</name>
    <dbReference type="NCBI Taxonomy" id="183795"/>
    <lineage>
        <taxon>Bacteria</taxon>
        <taxon>Pseudomonadati</taxon>
        <taxon>Pseudomonadota</taxon>
        <taxon>Gammaproteobacteria</taxon>
        <taxon>Pseudomonadales</taxon>
        <taxon>Pseudomonadaceae</taxon>
        <taxon>Pseudomonas</taxon>
    </lineage>
</organism>
<evidence type="ECO:0000313" key="4">
    <source>
        <dbReference type="Proteomes" id="UP000183772"/>
    </source>
</evidence>
<protein>
    <recommendedName>
        <fullName evidence="2">Dermonecrotic toxin N-terminal domain-containing protein</fullName>
    </recommendedName>
</protein>
<accession>A0AAX2DCK8</accession>
<gene>
    <name evidence="3" type="ORF">SAMN05216476_2989</name>
</gene>
<dbReference type="Proteomes" id="UP000183772">
    <property type="component" value="Chromosome I"/>
</dbReference>
<evidence type="ECO:0000259" key="2">
    <source>
        <dbReference type="Pfam" id="PF20178"/>
    </source>
</evidence>
<evidence type="ECO:0000313" key="3">
    <source>
        <dbReference type="EMBL" id="SDU54283.1"/>
    </source>
</evidence>
<proteinExistence type="predicted"/>
<feature type="compositionally biased region" description="Basic residues" evidence="1">
    <location>
        <begin position="1272"/>
        <end position="1281"/>
    </location>
</feature>
<name>A0AAX2DCK8_9PSED</name>
<reference evidence="3 4" key="1">
    <citation type="submission" date="2016-10" db="EMBL/GenBank/DDBJ databases">
        <authorList>
            <person name="Varghese N."/>
            <person name="Submissions S."/>
        </authorList>
    </citation>
    <scope>NUCLEOTIDE SEQUENCE [LARGE SCALE GENOMIC DNA]</scope>
    <source>
        <strain evidence="3 4">DSM 16733</strain>
    </source>
</reference>
<evidence type="ECO:0000256" key="1">
    <source>
        <dbReference type="SAM" id="MobiDB-lite"/>
    </source>
</evidence>
<dbReference type="GeneID" id="76213120"/>
<dbReference type="InterPro" id="IPR046673">
    <property type="entry name" value="ToxA_N"/>
</dbReference>
<dbReference type="EMBL" id="LT629790">
    <property type="protein sequence ID" value="SDU54283.1"/>
    <property type="molecule type" value="Genomic_DNA"/>
</dbReference>
<dbReference type="Pfam" id="PF20178">
    <property type="entry name" value="ToxA_N"/>
    <property type="match status" value="1"/>
</dbReference>
<feature type="domain" description="Dermonecrotic toxin N-terminal" evidence="2">
    <location>
        <begin position="384"/>
        <end position="624"/>
    </location>
</feature>
<sequence>MTTSSTTTSIPALAQRVSLQFASRPTFEQVARRMLEQAIKKRDPWLEIDLSKTQLAMPDPATRGWHFQPLMSAVLDYLATGTPPDFAPQGALDCFLSDSPPRRLWSGDRGLDMQLIKKSILELAWTLPIGLEDALVRYWNENIDSAGQTAASSRWRWLSDVLRNTLSIRGLQQPGLTDTAREALDQIVRWPDRGLRFCLNRQAPVYAYSLETRLTQGTHSSVLVGSDILLVRVTNGTAEFLLCSPGSAVKSFASLEAFNQHWGEWIARQYTVDTITCQRYEISGNVFERQAAMLLEQQLADLKAVQLPARIDPQDLKRLYADLSDPARSLLEAPRPSPDTSARLGSLLPEWLKNASIVDQTTFQHYSLALASAKKRHQGQTFLSGIDDIKAFAADALLIRLRNTNDKRPDKLPTSPYQPDDVLLTFSVSAGYPGTIGLTEKRQMPLTELAIHNLVGRPSGTFTLSHRLGQTLPAWLTPGFITGLIEQVDIGATYPRYLQQHLLGDSPQAQNRQRIFAEQLPAQLMLEALKQNLNHENGLTRQGLRLLEAVLQPDAAGQQVDGHPVVIRHLGLLRKPQAQPDIVTNMFIIEAQDIATGPHLLYRPLYAPSLQEFATREALLQAIAAPGKLQDSLLTWLPDSARPIYANDGILEPHIVRFFSGDEFSLPDKPAPAALAVDDTRGELLQSLQEGELMQYLYGCNAQALLTQADRDSVSNSESRWAVLLDGGGLLFNTLLFPLLRGPAMTTVWLWNLMASAQQDIPALTGEDPVARELAAVDLLVNLALLVSQLPAGHGPLTRASVPESIKEQAMRPPAPRAIAEQWPAPEAPTLVEGTVTLPDAHTDTDSRRLDFNFARATGRLTPALQARLQRLQVSPPASPLAPIENGPYKGLYVIDNKWHAKVEGALYRITPEAGGSATIVDPLDPLDAEKNGPSLRVDKNGHWHLDLRLRLLGGAPPKRVEAQRRVNLQRIQQLTDESHRLEAQDAERQKALDVAQQVMTRTEEGGTYTEAQRAARRKIFYDLLQEQTEMYLKLADSAAERVSLGIGFPPGYIHVLMENVINNARKAFLITEKERVAIQRAHPQFGERADIREIVGRDYDAYMKYLDAKSDINDRAIYWLELKDSYLEQLSNLDASGARAFERLTSNRPLDEKNAIGSKTMQLSTLPVLSVKNRQSALPNRLLRILMPLMEHMRSHWDLQTYEVSPAEKLEVLESLTEHYGKTLDTLKGTKALYLDDINESYFDRLVKLVEGLYQEVSSKLAAEIKPEPKPRKRTPKRPRTGAGLPQKKLIRTRHNGVLIGDLKPAGTSLPIEVVEMRSEANNQVLATYSRHEDVWDVVDVRRPTPAPQTRSIKAIRAHGRALLDELDKRMSRAESYKTHCRHPQEIEEILNNEASHFRTLSEELDRALTASPTSRPPANEALGRQLSDAAANLTAKGSDLRTELSLKLPPTDGNLRFLFEKNLIQVARLGDRTALQGARKDFLQEYAINDRDGFPIWYAHFHYEAADTPKENFSVAHLKTKEQRKEHYHSLLAKATSPYAVVNVHRGQISKSLAQGRFLPLAP</sequence>
<keyword evidence="4" id="KW-1185">Reference proteome</keyword>
<feature type="region of interest" description="Disordered" evidence="1">
    <location>
        <begin position="1265"/>
        <end position="1286"/>
    </location>
</feature>
<dbReference type="RefSeq" id="WP_047700973.1">
    <property type="nucleotide sequence ID" value="NZ_LT629790.1"/>
</dbReference>